<gene>
    <name evidence="1" type="ORF">EVAR_70618_1</name>
</gene>
<dbReference type="AlphaFoldDB" id="A0A4C2A7Z4"/>
<dbReference type="EMBL" id="BGZK01002761">
    <property type="protein sequence ID" value="GBP96270.1"/>
    <property type="molecule type" value="Genomic_DNA"/>
</dbReference>
<protein>
    <submittedName>
        <fullName evidence="1">Uncharacterized protein</fullName>
    </submittedName>
</protein>
<sequence length="100" mass="11773">MPDVCKHEAFSQMCVEILSNQGSKLKIQRLWRWAERRACGNTLRYVTANKIDRVIGYWEDPDSGPLVQSVRVRVLLSRSRKLFEMQATRYRHSSLLSFEK</sequence>
<dbReference type="Proteomes" id="UP000299102">
    <property type="component" value="Unassembled WGS sequence"/>
</dbReference>
<keyword evidence="2" id="KW-1185">Reference proteome</keyword>
<evidence type="ECO:0000313" key="2">
    <source>
        <dbReference type="Proteomes" id="UP000299102"/>
    </source>
</evidence>
<reference evidence="1 2" key="1">
    <citation type="journal article" date="2019" name="Commun. Biol.">
        <title>The bagworm genome reveals a unique fibroin gene that provides high tensile strength.</title>
        <authorList>
            <person name="Kono N."/>
            <person name="Nakamura H."/>
            <person name="Ohtoshi R."/>
            <person name="Tomita M."/>
            <person name="Numata K."/>
            <person name="Arakawa K."/>
        </authorList>
    </citation>
    <scope>NUCLEOTIDE SEQUENCE [LARGE SCALE GENOMIC DNA]</scope>
</reference>
<comment type="caution">
    <text evidence="1">The sequence shown here is derived from an EMBL/GenBank/DDBJ whole genome shotgun (WGS) entry which is preliminary data.</text>
</comment>
<proteinExistence type="predicted"/>
<evidence type="ECO:0000313" key="1">
    <source>
        <dbReference type="EMBL" id="GBP96270.1"/>
    </source>
</evidence>
<organism evidence="1 2">
    <name type="scientific">Eumeta variegata</name>
    <name type="common">Bagworm moth</name>
    <name type="synonym">Eumeta japonica</name>
    <dbReference type="NCBI Taxonomy" id="151549"/>
    <lineage>
        <taxon>Eukaryota</taxon>
        <taxon>Metazoa</taxon>
        <taxon>Ecdysozoa</taxon>
        <taxon>Arthropoda</taxon>
        <taxon>Hexapoda</taxon>
        <taxon>Insecta</taxon>
        <taxon>Pterygota</taxon>
        <taxon>Neoptera</taxon>
        <taxon>Endopterygota</taxon>
        <taxon>Lepidoptera</taxon>
        <taxon>Glossata</taxon>
        <taxon>Ditrysia</taxon>
        <taxon>Tineoidea</taxon>
        <taxon>Psychidae</taxon>
        <taxon>Oiketicinae</taxon>
        <taxon>Eumeta</taxon>
    </lineage>
</organism>
<name>A0A4C2A7Z4_EUMVA</name>
<accession>A0A4C2A7Z4</accession>